<comment type="subcellular location">
    <subcellularLocation>
        <location evidence="1 8">Cell membrane</location>
        <topology evidence="1 8">Multi-pass membrane protein</topology>
    </subcellularLocation>
</comment>
<evidence type="ECO:0000313" key="10">
    <source>
        <dbReference type="RefSeq" id="XP_011308150.1"/>
    </source>
</evidence>
<name>A0A9R1TFI3_9HYME</name>
<evidence type="ECO:0000256" key="2">
    <source>
        <dbReference type="ARBA" id="ARBA00022475"/>
    </source>
</evidence>
<evidence type="ECO:0000256" key="8">
    <source>
        <dbReference type="RuleBase" id="RU363108"/>
    </source>
</evidence>
<dbReference type="GO" id="GO:0005886">
    <property type="term" value="C:plasma membrane"/>
    <property type="evidence" value="ECO:0007669"/>
    <property type="project" value="UniProtKB-SubCell"/>
</dbReference>
<dbReference type="GeneID" id="105269525"/>
<evidence type="ECO:0000256" key="4">
    <source>
        <dbReference type="ARBA" id="ARBA00022989"/>
    </source>
</evidence>
<organism evidence="9 11">
    <name type="scientific">Fopius arisanus</name>
    <dbReference type="NCBI Taxonomy" id="64838"/>
    <lineage>
        <taxon>Eukaryota</taxon>
        <taxon>Metazoa</taxon>
        <taxon>Ecdysozoa</taxon>
        <taxon>Arthropoda</taxon>
        <taxon>Hexapoda</taxon>
        <taxon>Insecta</taxon>
        <taxon>Pterygota</taxon>
        <taxon>Neoptera</taxon>
        <taxon>Endopterygota</taxon>
        <taxon>Hymenoptera</taxon>
        <taxon>Apocrita</taxon>
        <taxon>Ichneumonoidea</taxon>
        <taxon>Braconidae</taxon>
        <taxon>Opiinae</taxon>
        <taxon>Fopius</taxon>
    </lineage>
</organism>
<feature type="transmembrane region" description="Helical" evidence="8">
    <location>
        <begin position="125"/>
        <end position="144"/>
    </location>
</feature>
<dbReference type="OrthoDB" id="6366728at2759"/>
<proteinExistence type="inferred from homology"/>
<feature type="transmembrane region" description="Helical" evidence="8">
    <location>
        <begin position="378"/>
        <end position="397"/>
    </location>
</feature>
<evidence type="ECO:0000256" key="7">
    <source>
        <dbReference type="ARBA" id="ARBA00023224"/>
    </source>
</evidence>
<comment type="caution">
    <text evidence="8">Lacks conserved residue(s) required for the propagation of feature annotation.</text>
</comment>
<accession>A0A9R1TFI3</accession>
<keyword evidence="9" id="KW-1185">Reference proteome</keyword>
<feature type="transmembrane region" description="Helical" evidence="8">
    <location>
        <begin position="156"/>
        <end position="175"/>
    </location>
</feature>
<evidence type="ECO:0000256" key="3">
    <source>
        <dbReference type="ARBA" id="ARBA00022692"/>
    </source>
</evidence>
<dbReference type="GO" id="GO:0007165">
    <property type="term" value="P:signal transduction"/>
    <property type="evidence" value="ECO:0007669"/>
    <property type="project" value="UniProtKB-KW"/>
</dbReference>
<dbReference type="PANTHER" id="PTHR21143">
    <property type="entry name" value="INVERTEBRATE GUSTATORY RECEPTOR"/>
    <property type="match status" value="1"/>
</dbReference>
<dbReference type="AlphaFoldDB" id="A0A9R1TFI3"/>
<protein>
    <recommendedName>
        <fullName evidence="8">Gustatory receptor</fullName>
    </recommendedName>
</protein>
<keyword evidence="4 8" id="KW-1133">Transmembrane helix</keyword>
<dbReference type="RefSeq" id="XP_011308150.1">
    <property type="nucleotide sequence ID" value="XM_011309848.1"/>
</dbReference>
<dbReference type="GO" id="GO:0030424">
    <property type="term" value="C:axon"/>
    <property type="evidence" value="ECO:0007669"/>
    <property type="project" value="TreeGrafter"/>
</dbReference>
<dbReference type="GO" id="GO:0043025">
    <property type="term" value="C:neuronal cell body"/>
    <property type="evidence" value="ECO:0007669"/>
    <property type="project" value="TreeGrafter"/>
</dbReference>
<comment type="similarity">
    <text evidence="8">Belongs to the insect chemoreceptor superfamily. Gustatory receptor (GR) family.</text>
</comment>
<dbReference type="GO" id="GO:0007635">
    <property type="term" value="P:chemosensory behavior"/>
    <property type="evidence" value="ECO:0007669"/>
    <property type="project" value="TreeGrafter"/>
</dbReference>
<keyword evidence="7 8" id="KW-0807">Transducer</keyword>
<reference evidence="10 11" key="1">
    <citation type="submission" date="2025-04" db="UniProtKB">
        <authorList>
            <consortium name="RefSeq"/>
        </authorList>
    </citation>
    <scope>IDENTIFICATION</scope>
    <source>
        <strain evidence="10 11">USDA-PBARC FA_bdor</strain>
        <tissue evidence="10 11">Whole organism</tissue>
    </source>
</reference>
<evidence type="ECO:0000256" key="1">
    <source>
        <dbReference type="ARBA" id="ARBA00004651"/>
    </source>
</evidence>
<keyword evidence="6 8" id="KW-0675">Receptor</keyword>
<dbReference type="Proteomes" id="UP000694866">
    <property type="component" value="Unplaced"/>
</dbReference>
<comment type="function">
    <text evidence="8">Gustatory receptor which mediates acceptance or avoidance behavior, depending on its substrates.</text>
</comment>
<evidence type="ECO:0000313" key="9">
    <source>
        <dbReference type="Proteomes" id="UP000694866"/>
    </source>
</evidence>
<dbReference type="KEGG" id="fas:105269525"/>
<evidence type="ECO:0000313" key="11">
    <source>
        <dbReference type="RefSeq" id="XP_011308151.1"/>
    </source>
</evidence>
<feature type="transmembrane region" description="Helical" evidence="8">
    <location>
        <begin position="333"/>
        <end position="358"/>
    </location>
</feature>
<dbReference type="PANTHER" id="PTHR21143:SF133">
    <property type="entry name" value="GUSTATORY AND PHEROMONE RECEPTOR 32A-RELATED"/>
    <property type="match status" value="1"/>
</dbReference>
<gene>
    <name evidence="10 11" type="primary">LOC105269525</name>
</gene>
<feature type="transmembrane region" description="Helical" evidence="8">
    <location>
        <begin position="217"/>
        <end position="234"/>
    </location>
</feature>
<dbReference type="GO" id="GO:0050909">
    <property type="term" value="P:sensory perception of taste"/>
    <property type="evidence" value="ECO:0007669"/>
    <property type="project" value="InterPro"/>
</dbReference>
<keyword evidence="5 8" id="KW-0472">Membrane</keyword>
<accession>A0A9R1TF13</accession>
<sequence length="472" mass="54527">MIKRILCHKVFHLRGYYSNAPISLFFFYQRNICYRQFANVHRIIHCDKDVSRCFIWNTVEAMRLERNSMRTMENTWMTDKRKLQRRMNFFTALARVEGIWQTIGNFPICFGGPDNLKKCRFSKSIMGYHIVLFIISAGIFISAILEVEFLSRMDYIVMTITMIIRSLSALVCYFLNSSIWIFYHKDFIDAMEFLASQNLILQQLGCRMDYSLCFKMVRTYVYGTLTTVAVLLIYDCYTSMSTWASESPLMVCQWIFFTIPSVIQVITPTIFGSLVIILGVHFREVNTKLMAIRDRANSSPPKVIELSNDCAEGVRLIAKIHYNLCKIGKFLNWMFNGFFVVIVATAFIILSSSLYFIFYEVVKPEETNYLSIGSYISWQITTAAPMIATVVICNWTSNQAEHTGKLIHEIHIESTESKLYQIIRSLSLQLHHQKVEFSGAGLFPINSSLLQTMIGNMTTSLVILIQFQPSLN</sequence>
<dbReference type="InterPro" id="IPR013604">
    <property type="entry name" value="7TM_chemorcpt"/>
</dbReference>
<dbReference type="GO" id="GO:0030425">
    <property type="term" value="C:dendrite"/>
    <property type="evidence" value="ECO:0007669"/>
    <property type="project" value="TreeGrafter"/>
</dbReference>
<evidence type="ECO:0000256" key="5">
    <source>
        <dbReference type="ARBA" id="ARBA00023136"/>
    </source>
</evidence>
<keyword evidence="3 8" id="KW-0812">Transmembrane</keyword>
<feature type="transmembrane region" description="Helical" evidence="8">
    <location>
        <begin position="254"/>
        <end position="280"/>
    </location>
</feature>
<dbReference type="GO" id="GO:0008049">
    <property type="term" value="P:male courtship behavior"/>
    <property type="evidence" value="ECO:0007669"/>
    <property type="project" value="TreeGrafter"/>
</dbReference>
<dbReference type="RefSeq" id="XP_011308151.1">
    <property type="nucleotide sequence ID" value="XM_011309849.1"/>
</dbReference>
<keyword evidence="2 8" id="KW-1003">Cell membrane</keyword>
<dbReference type="Pfam" id="PF08395">
    <property type="entry name" value="7tm_7"/>
    <property type="match status" value="1"/>
</dbReference>
<evidence type="ECO:0000256" key="6">
    <source>
        <dbReference type="ARBA" id="ARBA00023170"/>
    </source>
</evidence>